<evidence type="ECO:0000313" key="2">
    <source>
        <dbReference type="EMBL" id="NML94862.1"/>
    </source>
</evidence>
<proteinExistence type="predicted"/>
<protein>
    <recommendedName>
        <fullName evidence="4">MASE1 domain-containing protein</fullName>
    </recommendedName>
</protein>
<feature type="transmembrane region" description="Helical" evidence="1">
    <location>
        <begin position="210"/>
        <end position="243"/>
    </location>
</feature>
<keyword evidence="1" id="KW-0812">Transmembrane</keyword>
<dbReference type="EMBL" id="JABBGM010000006">
    <property type="protein sequence ID" value="NML94862.1"/>
    <property type="molecule type" value="Genomic_DNA"/>
</dbReference>
<feature type="transmembrane region" description="Helical" evidence="1">
    <location>
        <begin position="150"/>
        <end position="174"/>
    </location>
</feature>
<feature type="transmembrane region" description="Helical" evidence="1">
    <location>
        <begin position="186"/>
        <end position="204"/>
    </location>
</feature>
<evidence type="ECO:0008006" key="4">
    <source>
        <dbReference type="Google" id="ProtNLM"/>
    </source>
</evidence>
<name>A0A7Y0BQU1_9SPHN</name>
<dbReference type="AlphaFoldDB" id="A0A7Y0BQU1"/>
<sequence>MQRARESRSCTVTVIVYAMAVSYSILVSRFEGGIAMIWVGGPVLAARLVETPRPLWLRTLLWCMLVNVVITGCIGLGWRPAVPLAVVNVAEATGAALILRVLLRSCWPEDALELVAGYYLGIGLLVPLGGAALGTLVLPLIVPFHGAHSFFHWFIGHAVGLIMAIPVSLTLSRLAGGRERFEHEEVVSGVLQFAVMALLTYAVFTQTMPVFLLLPMGLAICVAWFGNALIATSLPVVLAMIGGRLTRAGYGPFQLLDLPLGDRMQLFALYAAAATLCVLPLVCERAARHRRRATLVMALD</sequence>
<comment type="caution">
    <text evidence="2">The sequence shown here is derived from an EMBL/GenBank/DDBJ whole genome shotgun (WGS) entry which is preliminary data.</text>
</comment>
<organism evidence="2 3">
    <name type="scientific">Novosphingobium olei</name>
    <dbReference type="NCBI Taxonomy" id="2728851"/>
    <lineage>
        <taxon>Bacteria</taxon>
        <taxon>Pseudomonadati</taxon>
        <taxon>Pseudomonadota</taxon>
        <taxon>Alphaproteobacteria</taxon>
        <taxon>Sphingomonadales</taxon>
        <taxon>Sphingomonadaceae</taxon>
        <taxon>Novosphingobium</taxon>
    </lineage>
</organism>
<dbReference type="Proteomes" id="UP000583556">
    <property type="component" value="Unassembled WGS sequence"/>
</dbReference>
<feature type="transmembrane region" description="Helical" evidence="1">
    <location>
        <begin position="264"/>
        <end position="282"/>
    </location>
</feature>
<feature type="transmembrane region" description="Helical" evidence="1">
    <location>
        <begin position="115"/>
        <end position="138"/>
    </location>
</feature>
<keyword evidence="1" id="KW-1133">Transmembrane helix</keyword>
<gene>
    <name evidence="2" type="ORF">HHL27_14405</name>
</gene>
<keyword evidence="3" id="KW-1185">Reference proteome</keyword>
<feature type="transmembrane region" description="Helical" evidence="1">
    <location>
        <begin position="7"/>
        <end position="26"/>
    </location>
</feature>
<reference evidence="2 3" key="1">
    <citation type="submission" date="2020-04" db="EMBL/GenBank/DDBJ databases">
        <title>Novosphingobium sp. TW-4 isolated from soil.</title>
        <authorList>
            <person name="Dahal R.H."/>
            <person name="Chaudhary D.K."/>
        </authorList>
    </citation>
    <scope>NUCLEOTIDE SEQUENCE [LARGE SCALE GENOMIC DNA]</scope>
    <source>
        <strain evidence="2 3">TW-4</strain>
    </source>
</reference>
<feature type="transmembrane region" description="Helical" evidence="1">
    <location>
        <begin position="56"/>
        <end position="78"/>
    </location>
</feature>
<evidence type="ECO:0000256" key="1">
    <source>
        <dbReference type="SAM" id="Phobius"/>
    </source>
</evidence>
<evidence type="ECO:0000313" key="3">
    <source>
        <dbReference type="Proteomes" id="UP000583556"/>
    </source>
</evidence>
<keyword evidence="1" id="KW-0472">Membrane</keyword>
<accession>A0A7Y0BQU1</accession>
<feature type="transmembrane region" description="Helical" evidence="1">
    <location>
        <begin position="84"/>
        <end position="103"/>
    </location>
</feature>
<dbReference type="RefSeq" id="WP_169494142.1">
    <property type="nucleotide sequence ID" value="NZ_JABBGM010000006.1"/>
</dbReference>